<comment type="caution">
    <text evidence="2">The sequence shown here is derived from an EMBL/GenBank/DDBJ whole genome shotgun (WGS) entry which is preliminary data.</text>
</comment>
<name>A0A2K3K4D7_TRIPR</name>
<proteinExistence type="predicted"/>
<evidence type="ECO:0000313" key="2">
    <source>
        <dbReference type="EMBL" id="PNX61149.1"/>
    </source>
</evidence>
<evidence type="ECO:0000256" key="1">
    <source>
        <dbReference type="SAM" id="MobiDB-lite"/>
    </source>
</evidence>
<sequence length="52" mass="5745">MTVIKNEDCILVSSDDSIEDEFIVSDDDSQMNYSDGSVDNRHGNETGTSFVL</sequence>
<protein>
    <submittedName>
        <fullName evidence="2">Uncharacterized protein</fullName>
    </submittedName>
</protein>
<dbReference type="Proteomes" id="UP000236291">
    <property type="component" value="Unassembled WGS sequence"/>
</dbReference>
<feature type="region of interest" description="Disordered" evidence="1">
    <location>
        <begin position="28"/>
        <end position="52"/>
    </location>
</feature>
<evidence type="ECO:0000313" key="3">
    <source>
        <dbReference type="Proteomes" id="UP000236291"/>
    </source>
</evidence>
<dbReference type="AlphaFoldDB" id="A0A2K3K4D7"/>
<organism evidence="2 3">
    <name type="scientific">Trifolium pratense</name>
    <name type="common">Red clover</name>
    <dbReference type="NCBI Taxonomy" id="57577"/>
    <lineage>
        <taxon>Eukaryota</taxon>
        <taxon>Viridiplantae</taxon>
        <taxon>Streptophyta</taxon>
        <taxon>Embryophyta</taxon>
        <taxon>Tracheophyta</taxon>
        <taxon>Spermatophyta</taxon>
        <taxon>Magnoliopsida</taxon>
        <taxon>eudicotyledons</taxon>
        <taxon>Gunneridae</taxon>
        <taxon>Pentapetalae</taxon>
        <taxon>rosids</taxon>
        <taxon>fabids</taxon>
        <taxon>Fabales</taxon>
        <taxon>Fabaceae</taxon>
        <taxon>Papilionoideae</taxon>
        <taxon>50 kb inversion clade</taxon>
        <taxon>NPAAA clade</taxon>
        <taxon>Hologalegina</taxon>
        <taxon>IRL clade</taxon>
        <taxon>Trifolieae</taxon>
        <taxon>Trifolium</taxon>
    </lineage>
</organism>
<reference evidence="2 3" key="1">
    <citation type="journal article" date="2014" name="Am. J. Bot.">
        <title>Genome assembly and annotation for red clover (Trifolium pratense; Fabaceae).</title>
        <authorList>
            <person name="Istvanek J."/>
            <person name="Jaros M."/>
            <person name="Krenek A."/>
            <person name="Repkova J."/>
        </authorList>
    </citation>
    <scope>NUCLEOTIDE SEQUENCE [LARGE SCALE GENOMIC DNA]</scope>
    <source>
        <strain evidence="3">cv. Tatra</strain>
        <tissue evidence="2">Young leaves</tissue>
    </source>
</reference>
<gene>
    <name evidence="2" type="ORF">L195_g060526</name>
</gene>
<dbReference type="EMBL" id="ASHM01140414">
    <property type="protein sequence ID" value="PNX61149.1"/>
    <property type="molecule type" value="Genomic_DNA"/>
</dbReference>
<feature type="non-terminal residue" evidence="2">
    <location>
        <position position="52"/>
    </location>
</feature>
<reference evidence="2 3" key="2">
    <citation type="journal article" date="2017" name="Front. Plant Sci.">
        <title>Gene Classification and Mining of Molecular Markers Useful in Red Clover (Trifolium pratense) Breeding.</title>
        <authorList>
            <person name="Istvanek J."/>
            <person name="Dluhosova J."/>
            <person name="Dluhos P."/>
            <person name="Patkova L."/>
            <person name="Nedelnik J."/>
            <person name="Repkova J."/>
        </authorList>
    </citation>
    <scope>NUCLEOTIDE SEQUENCE [LARGE SCALE GENOMIC DNA]</scope>
    <source>
        <strain evidence="3">cv. Tatra</strain>
        <tissue evidence="2">Young leaves</tissue>
    </source>
</reference>
<accession>A0A2K3K4D7</accession>